<comment type="caution">
    <text evidence="1">The sequence shown here is derived from an EMBL/GenBank/DDBJ whole genome shotgun (WGS) entry which is preliminary data.</text>
</comment>
<dbReference type="AlphaFoldDB" id="A0AAW1P6M9"/>
<dbReference type="Proteomes" id="UP001489004">
    <property type="component" value="Unassembled WGS sequence"/>
</dbReference>
<gene>
    <name evidence="1" type="ORF">WJX72_006598</name>
</gene>
<keyword evidence="2" id="KW-1185">Reference proteome</keyword>
<organism evidence="1 2">
    <name type="scientific">[Myrmecia] bisecta</name>
    <dbReference type="NCBI Taxonomy" id="41462"/>
    <lineage>
        <taxon>Eukaryota</taxon>
        <taxon>Viridiplantae</taxon>
        <taxon>Chlorophyta</taxon>
        <taxon>core chlorophytes</taxon>
        <taxon>Trebouxiophyceae</taxon>
        <taxon>Trebouxiales</taxon>
        <taxon>Trebouxiaceae</taxon>
        <taxon>Myrmecia</taxon>
    </lineage>
</organism>
<dbReference type="EMBL" id="JALJOR010000012">
    <property type="protein sequence ID" value="KAK9807701.1"/>
    <property type="molecule type" value="Genomic_DNA"/>
</dbReference>
<evidence type="ECO:0000313" key="1">
    <source>
        <dbReference type="EMBL" id="KAK9807701.1"/>
    </source>
</evidence>
<evidence type="ECO:0000313" key="2">
    <source>
        <dbReference type="Proteomes" id="UP001489004"/>
    </source>
</evidence>
<accession>A0AAW1P6M9</accession>
<reference evidence="1 2" key="1">
    <citation type="journal article" date="2024" name="Nat. Commun.">
        <title>Phylogenomics reveals the evolutionary origins of lichenization in chlorophyte algae.</title>
        <authorList>
            <person name="Puginier C."/>
            <person name="Libourel C."/>
            <person name="Otte J."/>
            <person name="Skaloud P."/>
            <person name="Haon M."/>
            <person name="Grisel S."/>
            <person name="Petersen M."/>
            <person name="Berrin J.G."/>
            <person name="Delaux P.M."/>
            <person name="Dal Grande F."/>
            <person name="Keller J."/>
        </authorList>
    </citation>
    <scope>NUCLEOTIDE SEQUENCE [LARGE SCALE GENOMIC DNA]</scope>
    <source>
        <strain evidence="1 2">SAG 2043</strain>
    </source>
</reference>
<protein>
    <submittedName>
        <fullName evidence="1">Uncharacterized protein</fullName>
    </submittedName>
</protein>
<sequence>MLPSVDVGNDVSILLNDNPDGAGVDVVESAHGDLNKPFEPKLTTIYPLGDVRGLNPLTIDGINNHIDLGNVLPSQHYALFTDQGTDCAKSLKGKDPSLACPKQLTAQRAVYGRDTPFHSVTICACDGAPFDFPALAAAVAKVPQFLLQNIKGVTAINVKDRNGKDRNGAETVASPVR</sequence>
<name>A0AAW1P6M9_9CHLO</name>
<proteinExistence type="predicted"/>